<dbReference type="InterPro" id="IPR021109">
    <property type="entry name" value="Peptidase_aspartic_dom_sf"/>
</dbReference>
<evidence type="ECO:0000313" key="13">
    <source>
        <dbReference type="Proteomes" id="UP000321947"/>
    </source>
</evidence>
<dbReference type="EMBL" id="SSTD01000853">
    <property type="protein sequence ID" value="TYK30005.1"/>
    <property type="molecule type" value="Genomic_DNA"/>
</dbReference>
<feature type="domain" description="Peptidase A1" evidence="11">
    <location>
        <begin position="55"/>
        <end position="401"/>
    </location>
</feature>
<dbReference type="PANTHER" id="PTHR13683:SF227">
    <property type="entry name" value="EUKARYOTIC ASPARTYL PROTEASE FAMILY PROTEIN"/>
    <property type="match status" value="1"/>
</dbReference>
<evidence type="ECO:0000256" key="9">
    <source>
        <dbReference type="PIRSR" id="PIRSR601461-1"/>
    </source>
</evidence>
<evidence type="ECO:0000259" key="11">
    <source>
        <dbReference type="PROSITE" id="PS51767"/>
    </source>
</evidence>
<dbReference type="PANTHER" id="PTHR13683">
    <property type="entry name" value="ASPARTYL PROTEASES"/>
    <property type="match status" value="1"/>
</dbReference>
<accession>A0A5D3E3Y7</accession>
<evidence type="ECO:0000256" key="4">
    <source>
        <dbReference type="ARBA" id="ARBA00022737"/>
    </source>
</evidence>
<evidence type="ECO:0000256" key="3">
    <source>
        <dbReference type="ARBA" id="ARBA00022729"/>
    </source>
</evidence>
<dbReference type="PROSITE" id="PS51767">
    <property type="entry name" value="PEPTIDASE_A1"/>
    <property type="match status" value="1"/>
</dbReference>
<dbReference type="Proteomes" id="UP000321947">
    <property type="component" value="Unassembled WGS sequence"/>
</dbReference>
<evidence type="ECO:0000256" key="10">
    <source>
        <dbReference type="SAM" id="SignalP"/>
    </source>
</evidence>
<keyword evidence="4" id="KW-0677">Repeat</keyword>
<sequence length="411" mass="44032">MPAFNLSPLFLLFVIFAVFLCGTFCLADWKSPAANPLDSSILFPVKGNVYPLGHFTVSVTIGNPPKVFELDIDTGSDLTWVQCDAPCTGCTLPRDRLYKPHNNVVRCGEPLCAALFSASKSPCKNPNDQCDYEVEYADHGSSIGVLVKDPVPLRLTNGTILAPNLGFGCGYDQHNGGSQSPPLTAGVLGLGNSKATMATQLSALSHVRNVLGHCFSGQGDGFLFFGGDLVPSSGMSWMPILRTPGGKYSAGPAEVYFGGNPVGIRGLILTFDSGSSYTYFNSQVYGAVLNLLRNGLKGQPLRDAPEDKTLPMCWKGSKAFKSVADARNFFKPLALSFGNSKKVQFQIPPEAYLIISNLGNVCLGILNGSQVGLGNVNLIGDISMLDKMMVYDNERQQIGWAPANCSRPPKK</sequence>
<feature type="active site" evidence="9">
    <location>
        <position position="272"/>
    </location>
</feature>
<dbReference type="GO" id="GO:0006508">
    <property type="term" value="P:proteolysis"/>
    <property type="evidence" value="ECO:0007669"/>
    <property type="project" value="UniProtKB-KW"/>
</dbReference>
<name>A0A5D3E3Y7_CUCMM</name>
<keyword evidence="3 10" id="KW-0732">Signal</keyword>
<dbReference type="Pfam" id="PF14543">
    <property type="entry name" value="TAXi_N"/>
    <property type="match status" value="1"/>
</dbReference>
<keyword evidence="2" id="KW-0645">Protease</keyword>
<dbReference type="AlphaFoldDB" id="A0A5D3E3Y7"/>
<evidence type="ECO:0000256" key="1">
    <source>
        <dbReference type="ARBA" id="ARBA00007447"/>
    </source>
</evidence>
<evidence type="ECO:0000256" key="2">
    <source>
        <dbReference type="ARBA" id="ARBA00022670"/>
    </source>
</evidence>
<comment type="similarity">
    <text evidence="1">Belongs to the peptidase A1 family.</text>
</comment>
<evidence type="ECO:0000256" key="6">
    <source>
        <dbReference type="ARBA" id="ARBA00022801"/>
    </source>
</evidence>
<evidence type="ECO:0000313" key="12">
    <source>
        <dbReference type="EMBL" id="TYK30005.1"/>
    </source>
</evidence>
<evidence type="ECO:0000256" key="7">
    <source>
        <dbReference type="ARBA" id="ARBA00068871"/>
    </source>
</evidence>
<dbReference type="Gene3D" id="2.40.70.10">
    <property type="entry name" value="Acid Proteases"/>
    <property type="match status" value="2"/>
</dbReference>
<gene>
    <name evidence="12" type="ORF">E5676_scaffold587G00060</name>
</gene>
<dbReference type="FunFam" id="2.40.70.10:FF:000027">
    <property type="entry name" value="Aspartic proteinase Asp1 isoform A"/>
    <property type="match status" value="1"/>
</dbReference>
<dbReference type="GO" id="GO:0004190">
    <property type="term" value="F:aspartic-type endopeptidase activity"/>
    <property type="evidence" value="ECO:0007669"/>
    <property type="project" value="UniProtKB-KW"/>
</dbReference>
<dbReference type="InterPro" id="IPR033121">
    <property type="entry name" value="PEPTIDASE_A1"/>
</dbReference>
<dbReference type="InterPro" id="IPR032799">
    <property type="entry name" value="TAXi_C"/>
</dbReference>
<comment type="caution">
    <text evidence="12">The sequence shown here is derived from an EMBL/GenBank/DDBJ whole genome shotgun (WGS) entry which is preliminary data.</text>
</comment>
<feature type="signal peptide" evidence="10">
    <location>
        <begin position="1"/>
        <end position="27"/>
    </location>
</feature>
<dbReference type="PROSITE" id="PS00141">
    <property type="entry name" value="ASP_PROTEASE"/>
    <property type="match status" value="1"/>
</dbReference>
<evidence type="ECO:0000256" key="8">
    <source>
        <dbReference type="ARBA" id="ARBA00077656"/>
    </source>
</evidence>
<keyword evidence="5" id="KW-0064">Aspartyl protease</keyword>
<dbReference type="InterPro" id="IPR032861">
    <property type="entry name" value="TAXi_N"/>
</dbReference>
<evidence type="ECO:0000256" key="5">
    <source>
        <dbReference type="ARBA" id="ARBA00022750"/>
    </source>
</evidence>
<dbReference type="InterPro" id="IPR001969">
    <property type="entry name" value="Aspartic_peptidase_AS"/>
</dbReference>
<dbReference type="SUPFAM" id="SSF50630">
    <property type="entry name" value="Acid proteases"/>
    <property type="match status" value="1"/>
</dbReference>
<proteinExistence type="inferred from homology"/>
<keyword evidence="6" id="KW-0378">Hydrolase</keyword>
<reference evidence="12 13" key="1">
    <citation type="submission" date="2019-08" db="EMBL/GenBank/DDBJ databases">
        <title>Draft genome sequences of two oriental melons (Cucumis melo L. var makuwa).</title>
        <authorList>
            <person name="Kwon S.-Y."/>
        </authorList>
    </citation>
    <scope>NUCLEOTIDE SEQUENCE [LARGE SCALE GENOMIC DNA]</scope>
    <source>
        <strain evidence="13">cv. Chang Bougi</strain>
        <tissue evidence="12">Leaf</tissue>
    </source>
</reference>
<feature type="active site" evidence="9">
    <location>
        <position position="73"/>
    </location>
</feature>
<dbReference type="InterPro" id="IPR001461">
    <property type="entry name" value="Aspartic_peptidase_A1"/>
</dbReference>
<dbReference type="Pfam" id="PF14541">
    <property type="entry name" value="TAXi_C"/>
    <property type="match status" value="1"/>
</dbReference>
<dbReference type="FunFam" id="2.40.70.10:FF:000015">
    <property type="entry name" value="Aspartyl protease family protein"/>
    <property type="match status" value="1"/>
</dbReference>
<organism evidence="12 13">
    <name type="scientific">Cucumis melo var. makuwa</name>
    <name type="common">Oriental melon</name>
    <dbReference type="NCBI Taxonomy" id="1194695"/>
    <lineage>
        <taxon>Eukaryota</taxon>
        <taxon>Viridiplantae</taxon>
        <taxon>Streptophyta</taxon>
        <taxon>Embryophyta</taxon>
        <taxon>Tracheophyta</taxon>
        <taxon>Spermatophyta</taxon>
        <taxon>Magnoliopsida</taxon>
        <taxon>eudicotyledons</taxon>
        <taxon>Gunneridae</taxon>
        <taxon>Pentapetalae</taxon>
        <taxon>rosids</taxon>
        <taxon>fabids</taxon>
        <taxon>Cucurbitales</taxon>
        <taxon>Cucurbitaceae</taxon>
        <taxon>Benincaseae</taxon>
        <taxon>Cucumis</taxon>
    </lineage>
</organism>
<feature type="chain" id="PRO_5022835808" description="Aspartic proteinase Asp1" evidence="10">
    <location>
        <begin position="28"/>
        <end position="411"/>
    </location>
</feature>
<protein>
    <recommendedName>
        <fullName evidence="7">Aspartic proteinase Asp1</fullName>
    </recommendedName>
    <alternativeName>
        <fullName evidence="8">Nucellin-like protein</fullName>
    </alternativeName>
</protein>